<dbReference type="Proteomes" id="UP000471120">
    <property type="component" value="Unassembled WGS sequence"/>
</dbReference>
<dbReference type="RefSeq" id="WP_010837293.1">
    <property type="nucleotide sequence ID" value="NZ_QRCM01000001.1"/>
</dbReference>
<protein>
    <submittedName>
        <fullName evidence="2">Uncharacterized protein</fullName>
    </submittedName>
</protein>
<evidence type="ECO:0000313" key="2">
    <source>
        <dbReference type="EMBL" id="TXG90624.1"/>
    </source>
</evidence>
<evidence type="ECO:0000256" key="1">
    <source>
        <dbReference type="SAM" id="MobiDB-lite"/>
    </source>
</evidence>
<gene>
    <name evidence="2" type="ORF">DW322_10880</name>
</gene>
<evidence type="ECO:0000313" key="3">
    <source>
        <dbReference type="Proteomes" id="UP000471120"/>
    </source>
</evidence>
<dbReference type="AlphaFoldDB" id="A0A6P2CCY5"/>
<feature type="region of interest" description="Disordered" evidence="1">
    <location>
        <begin position="60"/>
        <end position="90"/>
    </location>
</feature>
<organism evidence="2 3">
    <name type="scientific">Rhodococcus rhodnii</name>
    <dbReference type="NCBI Taxonomy" id="38312"/>
    <lineage>
        <taxon>Bacteria</taxon>
        <taxon>Bacillati</taxon>
        <taxon>Actinomycetota</taxon>
        <taxon>Actinomycetes</taxon>
        <taxon>Mycobacteriales</taxon>
        <taxon>Nocardiaceae</taxon>
        <taxon>Rhodococcus</taxon>
    </lineage>
</organism>
<proteinExistence type="predicted"/>
<dbReference type="EMBL" id="QRCM01000001">
    <property type="protein sequence ID" value="TXG90624.1"/>
    <property type="molecule type" value="Genomic_DNA"/>
</dbReference>
<reference evidence="2 3" key="1">
    <citation type="submission" date="2018-07" db="EMBL/GenBank/DDBJ databases">
        <title>Genome sequence of Rhodococcus rhodnii ATCC 35071 from Rhodnius prolixus.</title>
        <authorList>
            <person name="Patel V."/>
            <person name="Vogel K.J."/>
        </authorList>
    </citation>
    <scope>NUCLEOTIDE SEQUENCE [LARGE SCALE GENOMIC DNA]</scope>
    <source>
        <strain evidence="2 3">ATCC 35071</strain>
    </source>
</reference>
<accession>A0A6P2CCY5</accession>
<name>A0A6P2CCY5_9NOCA</name>
<sequence>MFVDAEDDPSLTAQWAAEHSGGELADRRCREVLVDTTGHSAQSLAERVLDVICPHARTEDATVPPMTTTPDEFPWSAHTPLWDSGTSHET</sequence>
<comment type="caution">
    <text evidence="2">The sequence shown here is derived from an EMBL/GenBank/DDBJ whole genome shotgun (WGS) entry which is preliminary data.</text>
</comment>